<protein>
    <submittedName>
        <fullName evidence="9">Iron chelate uptake ABC transporter family permease subunit</fullName>
    </submittedName>
</protein>
<dbReference type="Pfam" id="PF01032">
    <property type="entry name" value="FecCD"/>
    <property type="match status" value="1"/>
</dbReference>
<sequence length="309" mass="33191">MAGLVVALGLATVAFMTLEARGAWGFVLPFRGVRLLALLLVAYAIAVSTVLFQTVTDNRILTPSIMGFDALYVLLQTALLFALGSARLAGVDPNLRFVLEVVLMVGFAGLLFRWLFTGQRRSLHLLLLVGIILGVLFRSLSSFMQRLIDPNEFAVLQDSFFASFNAVDPTLLGAATVMVAGVSVLAWQDRERLDVLLLGRDTATMLGVDHRRVVTRVLVVVAVLVSVSTALVGPVTFFGLLVANLAYLLAGTHRHRAVVPVAVLLGALCLVGGQTVLERVFSLDTALSVIIDFLGGLVLIVLLLRGGRR</sequence>
<keyword evidence="5 8" id="KW-0812">Transmembrane</keyword>
<evidence type="ECO:0000256" key="7">
    <source>
        <dbReference type="ARBA" id="ARBA00023136"/>
    </source>
</evidence>
<dbReference type="GO" id="GO:0005886">
    <property type="term" value="C:plasma membrane"/>
    <property type="evidence" value="ECO:0007669"/>
    <property type="project" value="UniProtKB-SubCell"/>
</dbReference>
<evidence type="ECO:0000256" key="2">
    <source>
        <dbReference type="ARBA" id="ARBA00007935"/>
    </source>
</evidence>
<evidence type="ECO:0000256" key="6">
    <source>
        <dbReference type="ARBA" id="ARBA00022989"/>
    </source>
</evidence>
<name>A0A939LNY5_9CELL</name>
<dbReference type="SUPFAM" id="SSF81345">
    <property type="entry name" value="ABC transporter involved in vitamin B12 uptake, BtuC"/>
    <property type="match status" value="1"/>
</dbReference>
<dbReference type="InterPro" id="IPR000522">
    <property type="entry name" value="ABC_transptr_permease_BtuC"/>
</dbReference>
<feature type="transmembrane region" description="Helical" evidence="8">
    <location>
        <begin position="123"/>
        <end position="141"/>
    </location>
</feature>
<feature type="transmembrane region" description="Helical" evidence="8">
    <location>
        <begin position="67"/>
        <end position="89"/>
    </location>
</feature>
<keyword evidence="10" id="KW-1185">Reference proteome</keyword>
<evidence type="ECO:0000313" key="10">
    <source>
        <dbReference type="Proteomes" id="UP000664209"/>
    </source>
</evidence>
<gene>
    <name evidence="9" type="ORF">J4G33_06675</name>
</gene>
<comment type="similarity">
    <text evidence="2">Belongs to the binding-protein-dependent transport system permease family. FecCD subfamily.</text>
</comment>
<feature type="transmembrane region" description="Helical" evidence="8">
    <location>
        <begin position="95"/>
        <end position="116"/>
    </location>
</feature>
<keyword evidence="7 8" id="KW-0472">Membrane</keyword>
<keyword evidence="4" id="KW-1003">Cell membrane</keyword>
<dbReference type="GO" id="GO:0033214">
    <property type="term" value="P:siderophore-iron import into cell"/>
    <property type="evidence" value="ECO:0007669"/>
    <property type="project" value="TreeGrafter"/>
</dbReference>
<evidence type="ECO:0000256" key="3">
    <source>
        <dbReference type="ARBA" id="ARBA00022448"/>
    </source>
</evidence>
<evidence type="ECO:0000256" key="1">
    <source>
        <dbReference type="ARBA" id="ARBA00004651"/>
    </source>
</evidence>
<comment type="caution">
    <text evidence="9">The sequence shown here is derived from an EMBL/GenBank/DDBJ whole genome shotgun (WGS) entry which is preliminary data.</text>
</comment>
<evidence type="ECO:0000256" key="5">
    <source>
        <dbReference type="ARBA" id="ARBA00022692"/>
    </source>
</evidence>
<dbReference type="PANTHER" id="PTHR30472">
    <property type="entry name" value="FERRIC ENTEROBACTIN TRANSPORT SYSTEM PERMEASE PROTEIN"/>
    <property type="match status" value="1"/>
</dbReference>
<dbReference type="EMBL" id="JAGEMK010000002">
    <property type="protein sequence ID" value="MBO1751486.1"/>
    <property type="molecule type" value="Genomic_DNA"/>
</dbReference>
<reference evidence="9" key="1">
    <citation type="submission" date="2021-03" db="EMBL/GenBank/DDBJ databases">
        <title>Actinotalea soli sp. nov., isolated from soil.</title>
        <authorList>
            <person name="Ping W."/>
            <person name="Zhang J."/>
        </authorList>
    </citation>
    <scope>NUCLEOTIDE SEQUENCE</scope>
    <source>
        <strain evidence="9">BY-33</strain>
    </source>
</reference>
<organism evidence="9 10">
    <name type="scientific">Actinotalea soli</name>
    <dbReference type="NCBI Taxonomy" id="2819234"/>
    <lineage>
        <taxon>Bacteria</taxon>
        <taxon>Bacillati</taxon>
        <taxon>Actinomycetota</taxon>
        <taxon>Actinomycetes</taxon>
        <taxon>Micrococcales</taxon>
        <taxon>Cellulomonadaceae</taxon>
        <taxon>Actinotalea</taxon>
    </lineage>
</organism>
<keyword evidence="6 8" id="KW-1133">Transmembrane helix</keyword>
<feature type="transmembrane region" description="Helical" evidence="8">
    <location>
        <begin position="283"/>
        <end position="304"/>
    </location>
</feature>
<feature type="transmembrane region" description="Helical" evidence="8">
    <location>
        <begin position="257"/>
        <end position="277"/>
    </location>
</feature>
<keyword evidence="3" id="KW-0813">Transport</keyword>
<feature type="transmembrane region" description="Helical" evidence="8">
    <location>
        <begin position="35"/>
        <end position="55"/>
    </location>
</feature>
<evidence type="ECO:0000313" key="9">
    <source>
        <dbReference type="EMBL" id="MBO1751486.1"/>
    </source>
</evidence>
<dbReference type="GO" id="GO:0022857">
    <property type="term" value="F:transmembrane transporter activity"/>
    <property type="evidence" value="ECO:0007669"/>
    <property type="project" value="InterPro"/>
</dbReference>
<evidence type="ECO:0000256" key="8">
    <source>
        <dbReference type="SAM" id="Phobius"/>
    </source>
</evidence>
<dbReference type="PANTHER" id="PTHR30472:SF19">
    <property type="entry name" value="PETROBACTIN IMPORT SYSTEM PERMEASE PROTEIN YCLO"/>
    <property type="match status" value="1"/>
</dbReference>
<dbReference type="Proteomes" id="UP000664209">
    <property type="component" value="Unassembled WGS sequence"/>
</dbReference>
<accession>A0A939LNY5</accession>
<feature type="transmembrane region" description="Helical" evidence="8">
    <location>
        <begin position="217"/>
        <end position="250"/>
    </location>
</feature>
<dbReference type="InterPro" id="IPR037294">
    <property type="entry name" value="ABC_BtuC-like"/>
</dbReference>
<evidence type="ECO:0000256" key="4">
    <source>
        <dbReference type="ARBA" id="ARBA00022475"/>
    </source>
</evidence>
<dbReference type="Gene3D" id="1.10.3470.10">
    <property type="entry name" value="ABC transporter involved in vitamin B12 uptake, BtuC"/>
    <property type="match status" value="1"/>
</dbReference>
<proteinExistence type="inferred from homology"/>
<comment type="subcellular location">
    <subcellularLocation>
        <location evidence="1">Cell membrane</location>
        <topology evidence="1">Multi-pass membrane protein</topology>
    </subcellularLocation>
</comment>
<dbReference type="AlphaFoldDB" id="A0A939LNY5"/>